<dbReference type="SUPFAM" id="SSF46894">
    <property type="entry name" value="C-terminal effector domain of the bipartite response regulators"/>
    <property type="match status" value="1"/>
</dbReference>
<evidence type="ECO:0000256" key="1">
    <source>
        <dbReference type="ARBA" id="ARBA00022741"/>
    </source>
</evidence>
<dbReference type="PROSITE" id="PS50043">
    <property type="entry name" value="HTH_LUXR_2"/>
    <property type="match status" value="1"/>
</dbReference>
<comment type="caution">
    <text evidence="4">The sequence shown here is derived from an EMBL/GenBank/DDBJ whole genome shotgun (WGS) entry which is preliminary data.</text>
</comment>
<name>A0A9W6SK37_9ACTN</name>
<dbReference type="GO" id="GO:0003677">
    <property type="term" value="F:DNA binding"/>
    <property type="evidence" value="ECO:0007669"/>
    <property type="project" value="InterPro"/>
</dbReference>
<evidence type="ECO:0000313" key="5">
    <source>
        <dbReference type="Proteomes" id="UP001165079"/>
    </source>
</evidence>
<dbReference type="Pfam" id="PF00196">
    <property type="entry name" value="GerE"/>
    <property type="match status" value="1"/>
</dbReference>
<feature type="domain" description="HTH luxR-type" evidence="3">
    <location>
        <begin position="781"/>
        <end position="845"/>
    </location>
</feature>
<dbReference type="GO" id="GO:0004016">
    <property type="term" value="F:adenylate cyclase activity"/>
    <property type="evidence" value="ECO:0007669"/>
    <property type="project" value="TreeGrafter"/>
</dbReference>
<evidence type="ECO:0000256" key="2">
    <source>
        <dbReference type="ARBA" id="ARBA00022840"/>
    </source>
</evidence>
<dbReference type="PANTHER" id="PTHR16305">
    <property type="entry name" value="TESTICULAR SOLUBLE ADENYLYL CYCLASE"/>
    <property type="match status" value="1"/>
</dbReference>
<proteinExistence type="predicted"/>
<reference evidence="4" key="1">
    <citation type="submission" date="2023-03" db="EMBL/GenBank/DDBJ databases">
        <title>Actinorhabdospora filicis NBRC 111898.</title>
        <authorList>
            <person name="Ichikawa N."/>
            <person name="Sato H."/>
            <person name="Tonouchi N."/>
        </authorList>
    </citation>
    <scope>NUCLEOTIDE SEQUENCE</scope>
    <source>
        <strain evidence="4">NBRC 111898</strain>
    </source>
</reference>
<dbReference type="GO" id="GO:0006355">
    <property type="term" value="P:regulation of DNA-templated transcription"/>
    <property type="evidence" value="ECO:0007669"/>
    <property type="project" value="InterPro"/>
</dbReference>
<dbReference type="CDD" id="cd06170">
    <property type="entry name" value="LuxR_C_like"/>
    <property type="match status" value="1"/>
</dbReference>
<dbReference type="GO" id="GO:0005737">
    <property type="term" value="C:cytoplasm"/>
    <property type="evidence" value="ECO:0007669"/>
    <property type="project" value="TreeGrafter"/>
</dbReference>
<dbReference type="InterPro" id="IPR000792">
    <property type="entry name" value="Tscrpt_reg_LuxR_C"/>
</dbReference>
<keyword evidence="5" id="KW-1185">Reference proteome</keyword>
<evidence type="ECO:0000313" key="4">
    <source>
        <dbReference type="EMBL" id="GLZ77385.1"/>
    </source>
</evidence>
<dbReference type="Proteomes" id="UP001165079">
    <property type="component" value="Unassembled WGS sequence"/>
</dbReference>
<dbReference type="SMART" id="SM00421">
    <property type="entry name" value="HTH_LUXR"/>
    <property type="match status" value="1"/>
</dbReference>
<sequence>MRDWPLTGRDADITAILAARARPGCAGVVVAGAAGLGKTRLAREAARRLGNVTWVRATRAAASIPFGAVAHLAAPGTRPLDLVRAAAEWAAARERPVLGVDDAHLLDEGSAAVVAHLVTTGLVFVVLTVRTGEARSDAVTGLWKDGLCERLDLTRLSEEDIDGLLRAELELDGEVTLEAAAREFAHRAADGNPLALRELLSAGRSTGVLTRRFGVWRWTGPLRAPAEVAELIAANLRELSEGVRAAVELVACGEPLPAATLTALAEPDAVDEAVERGLITVERRGSRHSVRIAHPLYGELVRAVLPPLRAAAIWRSLASAALDAPLRRHDDTLRAALWQVDGGLILRPDIVLRGAQQAVGRSDLVLAERLARAARRAAPGPESDRVLGEILEYRGAEAGTLLPEEPPDEERGPWAVARASTLYWGAGRVADTHAALDLAGGDDLAESTRVWILLFDGRCAEAAALARRVLARPDVHPQAAIWAAACGSSALAFTGEHAASRAMRERGTALAEALHAQLPWGVVQMGFGACFAALAGGDLAEGWAVAEAGHRRAVADRTPLMAGGFAAFRGLIENARGVYGRSDATLREAVAILEDNDTFRFVRGCLTALAESAAVTGRPGTADEWAARAAAMPGGWNRLLEPWRLLSRAWLAHAHGENPLPHAASALALARELGLPTVEAQAAYATVRLGGTVRELPDAGDAPLPPVLAAAREALAGDDPAALTGAADGFARLGMPLHAAELHATAARRLRGGGRRAAAALASERAAALRAECGDVRTPLLAEDAAVLSRREREIALLAVKLRSKEIAAELGLSVNTVHNNLARAYVKLGVSGRDELRRLWAERGW</sequence>
<dbReference type="SUPFAM" id="SSF52540">
    <property type="entry name" value="P-loop containing nucleoside triphosphate hydrolases"/>
    <property type="match status" value="1"/>
</dbReference>
<keyword evidence="1" id="KW-0547">Nucleotide-binding</keyword>
<dbReference type="RefSeq" id="WP_285662497.1">
    <property type="nucleotide sequence ID" value="NZ_BSTX01000001.1"/>
</dbReference>
<dbReference type="Gene3D" id="3.40.50.300">
    <property type="entry name" value="P-loop containing nucleotide triphosphate hydrolases"/>
    <property type="match status" value="1"/>
</dbReference>
<dbReference type="Pfam" id="PF13191">
    <property type="entry name" value="AAA_16"/>
    <property type="match status" value="1"/>
</dbReference>
<dbReference type="InterPro" id="IPR027417">
    <property type="entry name" value="P-loop_NTPase"/>
</dbReference>
<dbReference type="InterPro" id="IPR016032">
    <property type="entry name" value="Sig_transdc_resp-reg_C-effctor"/>
</dbReference>
<accession>A0A9W6SK37</accession>
<protein>
    <submittedName>
        <fullName evidence="4">LuxR family transcriptional regulator</fullName>
    </submittedName>
</protein>
<dbReference type="GO" id="GO:0005524">
    <property type="term" value="F:ATP binding"/>
    <property type="evidence" value="ECO:0007669"/>
    <property type="project" value="UniProtKB-KW"/>
</dbReference>
<dbReference type="InterPro" id="IPR041664">
    <property type="entry name" value="AAA_16"/>
</dbReference>
<organism evidence="4 5">
    <name type="scientific">Actinorhabdospora filicis</name>
    <dbReference type="NCBI Taxonomy" id="1785913"/>
    <lineage>
        <taxon>Bacteria</taxon>
        <taxon>Bacillati</taxon>
        <taxon>Actinomycetota</taxon>
        <taxon>Actinomycetes</taxon>
        <taxon>Micromonosporales</taxon>
        <taxon>Micromonosporaceae</taxon>
        <taxon>Actinorhabdospora</taxon>
    </lineage>
</organism>
<evidence type="ECO:0000259" key="3">
    <source>
        <dbReference type="PROSITE" id="PS50043"/>
    </source>
</evidence>
<dbReference type="PANTHER" id="PTHR16305:SF28">
    <property type="entry name" value="GUANYLATE CYCLASE DOMAIN-CONTAINING PROTEIN"/>
    <property type="match status" value="1"/>
</dbReference>
<gene>
    <name evidence="4" type="ORF">Afil01_21920</name>
</gene>
<dbReference type="EMBL" id="BSTX01000001">
    <property type="protein sequence ID" value="GLZ77385.1"/>
    <property type="molecule type" value="Genomic_DNA"/>
</dbReference>
<dbReference type="AlphaFoldDB" id="A0A9W6SK37"/>
<keyword evidence="2" id="KW-0067">ATP-binding</keyword>
<dbReference type="Gene3D" id="1.10.10.10">
    <property type="entry name" value="Winged helix-like DNA-binding domain superfamily/Winged helix DNA-binding domain"/>
    <property type="match status" value="1"/>
</dbReference>
<dbReference type="InterPro" id="IPR036388">
    <property type="entry name" value="WH-like_DNA-bd_sf"/>
</dbReference>